<gene>
    <name evidence="2" type="ORF">ACFSUF_04685</name>
</gene>
<dbReference type="Proteomes" id="UP001597541">
    <property type="component" value="Unassembled WGS sequence"/>
</dbReference>
<keyword evidence="1" id="KW-1133">Transmembrane helix</keyword>
<sequence length="63" mass="7187">MVNWIKQVNLLWLFVLLFAFHGILYYALGTESWFTVTLMATAVDTAVVALVQFLLPGRGRQNQ</sequence>
<keyword evidence="3" id="KW-1185">Reference proteome</keyword>
<organism evidence="2 3">
    <name type="scientific">Paenibacillus gansuensis</name>
    <dbReference type="NCBI Taxonomy" id="306542"/>
    <lineage>
        <taxon>Bacteria</taxon>
        <taxon>Bacillati</taxon>
        <taxon>Bacillota</taxon>
        <taxon>Bacilli</taxon>
        <taxon>Bacillales</taxon>
        <taxon>Paenibacillaceae</taxon>
        <taxon>Paenibacillus</taxon>
    </lineage>
</organism>
<proteinExistence type="predicted"/>
<reference evidence="3" key="1">
    <citation type="journal article" date="2019" name="Int. J. Syst. Evol. Microbiol.">
        <title>The Global Catalogue of Microorganisms (GCM) 10K type strain sequencing project: providing services to taxonomists for standard genome sequencing and annotation.</title>
        <authorList>
            <consortium name="The Broad Institute Genomics Platform"/>
            <consortium name="The Broad Institute Genome Sequencing Center for Infectious Disease"/>
            <person name="Wu L."/>
            <person name="Ma J."/>
        </authorList>
    </citation>
    <scope>NUCLEOTIDE SEQUENCE [LARGE SCALE GENOMIC DNA]</scope>
    <source>
        <strain evidence="3">KCTC 3950</strain>
    </source>
</reference>
<name>A0ABW5P908_9BACL</name>
<feature type="transmembrane region" description="Helical" evidence="1">
    <location>
        <begin position="33"/>
        <end position="55"/>
    </location>
</feature>
<evidence type="ECO:0008006" key="4">
    <source>
        <dbReference type="Google" id="ProtNLM"/>
    </source>
</evidence>
<evidence type="ECO:0000313" key="2">
    <source>
        <dbReference type="EMBL" id="MFD2611715.1"/>
    </source>
</evidence>
<comment type="caution">
    <text evidence="2">The sequence shown here is derived from an EMBL/GenBank/DDBJ whole genome shotgun (WGS) entry which is preliminary data.</text>
</comment>
<evidence type="ECO:0000313" key="3">
    <source>
        <dbReference type="Proteomes" id="UP001597541"/>
    </source>
</evidence>
<evidence type="ECO:0000256" key="1">
    <source>
        <dbReference type="SAM" id="Phobius"/>
    </source>
</evidence>
<protein>
    <recommendedName>
        <fullName evidence="4">DUF4305 domain-containing protein</fullName>
    </recommendedName>
</protein>
<dbReference type="RefSeq" id="WP_377600618.1">
    <property type="nucleotide sequence ID" value="NZ_JBHUME010000005.1"/>
</dbReference>
<keyword evidence="1" id="KW-0472">Membrane</keyword>
<dbReference type="EMBL" id="JBHUME010000005">
    <property type="protein sequence ID" value="MFD2611715.1"/>
    <property type="molecule type" value="Genomic_DNA"/>
</dbReference>
<keyword evidence="1" id="KW-0812">Transmembrane</keyword>
<accession>A0ABW5P908</accession>
<feature type="transmembrane region" description="Helical" evidence="1">
    <location>
        <begin position="9"/>
        <end position="27"/>
    </location>
</feature>